<organism evidence="4 5">
    <name type="scientific">Sinomicrobium oceani</name>
    <dbReference type="NCBI Taxonomy" id="1150368"/>
    <lineage>
        <taxon>Bacteria</taxon>
        <taxon>Pseudomonadati</taxon>
        <taxon>Bacteroidota</taxon>
        <taxon>Flavobacteriia</taxon>
        <taxon>Flavobacteriales</taxon>
        <taxon>Flavobacteriaceae</taxon>
        <taxon>Sinomicrobium</taxon>
    </lineage>
</organism>
<dbReference type="InterPro" id="IPR036291">
    <property type="entry name" value="NAD(P)-bd_dom_sf"/>
</dbReference>
<evidence type="ECO:0000313" key="4">
    <source>
        <dbReference type="EMBL" id="SFW67358.1"/>
    </source>
</evidence>
<dbReference type="NCBIfam" id="TIGR01777">
    <property type="entry name" value="yfcH"/>
    <property type="match status" value="1"/>
</dbReference>
<dbReference type="InterPro" id="IPR013549">
    <property type="entry name" value="DUF1731"/>
</dbReference>
<evidence type="ECO:0000313" key="5">
    <source>
        <dbReference type="Proteomes" id="UP000182248"/>
    </source>
</evidence>
<dbReference type="Gene3D" id="3.40.50.720">
    <property type="entry name" value="NAD(P)-binding Rossmann-like Domain"/>
    <property type="match status" value="1"/>
</dbReference>
<proteinExistence type="inferred from homology"/>
<dbReference type="Pfam" id="PF01370">
    <property type="entry name" value="Epimerase"/>
    <property type="match status" value="1"/>
</dbReference>
<protein>
    <recommendedName>
        <fullName evidence="6">TIGR01777 family protein</fullName>
    </recommendedName>
</protein>
<evidence type="ECO:0000259" key="3">
    <source>
        <dbReference type="Pfam" id="PF08338"/>
    </source>
</evidence>
<reference evidence="4 5" key="1">
    <citation type="submission" date="2016-11" db="EMBL/GenBank/DDBJ databases">
        <authorList>
            <person name="Jaros S."/>
            <person name="Januszkiewicz K."/>
            <person name="Wedrychowicz H."/>
        </authorList>
    </citation>
    <scope>NUCLEOTIDE SEQUENCE [LARGE SCALE GENOMIC DNA]</scope>
    <source>
        <strain evidence="4 5">CGMCC 1.12145</strain>
    </source>
</reference>
<dbReference type="InterPro" id="IPR010099">
    <property type="entry name" value="SDR39U1"/>
</dbReference>
<feature type="domain" description="NAD-dependent epimerase/dehydratase" evidence="2">
    <location>
        <begin position="20"/>
        <end position="242"/>
    </location>
</feature>
<gene>
    <name evidence="4" type="ORF">SAMN02927921_03190</name>
</gene>
<dbReference type="EMBL" id="FPJE01000019">
    <property type="protein sequence ID" value="SFW67358.1"/>
    <property type="molecule type" value="Genomic_DNA"/>
</dbReference>
<dbReference type="PANTHER" id="PTHR11092:SF0">
    <property type="entry name" value="EPIMERASE FAMILY PROTEIN SDR39U1"/>
    <property type="match status" value="1"/>
</dbReference>
<keyword evidence="5" id="KW-1185">Reference proteome</keyword>
<evidence type="ECO:0008006" key="6">
    <source>
        <dbReference type="Google" id="ProtNLM"/>
    </source>
</evidence>
<comment type="similarity">
    <text evidence="1">Belongs to the NAD(P)-dependent epimerase/dehydratase family. SDR39U1 subfamily.</text>
</comment>
<name>A0A1K1R6V6_9FLAO</name>
<accession>A0A1K1R6V6</accession>
<dbReference type="AlphaFoldDB" id="A0A1K1R6V6"/>
<dbReference type="Proteomes" id="UP000182248">
    <property type="component" value="Unassembled WGS sequence"/>
</dbReference>
<dbReference type="STRING" id="1150368.SAMN02927921_03190"/>
<dbReference type="PANTHER" id="PTHR11092">
    <property type="entry name" value="SUGAR NUCLEOTIDE EPIMERASE RELATED"/>
    <property type="match status" value="1"/>
</dbReference>
<feature type="domain" description="DUF1731" evidence="3">
    <location>
        <begin position="271"/>
        <end position="317"/>
    </location>
</feature>
<evidence type="ECO:0000256" key="1">
    <source>
        <dbReference type="ARBA" id="ARBA00009353"/>
    </source>
</evidence>
<dbReference type="InterPro" id="IPR001509">
    <property type="entry name" value="Epimerase_deHydtase"/>
</dbReference>
<dbReference type="Pfam" id="PF08338">
    <property type="entry name" value="DUF1731"/>
    <property type="match status" value="1"/>
</dbReference>
<evidence type="ECO:0000259" key="2">
    <source>
        <dbReference type="Pfam" id="PF01370"/>
    </source>
</evidence>
<sequence>MSLLEYAVSLKRPRTKKMRILITGATGLIGSEIMRLCEEKGVEVHYLTTNRSKIRQTGTQKGFYWNPKEGEIDRKCLEGVDAIINLAGESIAQRWTAASKKRILDSRMSTLHLLHRTLACEEKHRVKMLLSASAIGYYPDSEVHYYEEDEPEADDSFPGRVIREWETAADSVERLGIQVAKIRIGLVLSDKGGALPRMAKPVKFFVGAPLGDGKQWQSWIHIEDLAAIFMFVVEKKIPGVFNGVAPNPVTNEKLTREMAHVLHKPLFMPNVPRFVMKLLFGEMAYILCSSQRVSSRKITDMGFMFKYSSIKPALEDLLSPGKKNSETDEA</sequence>
<dbReference type="SUPFAM" id="SSF51735">
    <property type="entry name" value="NAD(P)-binding Rossmann-fold domains"/>
    <property type="match status" value="1"/>
</dbReference>